<dbReference type="EMBL" id="JARJCW010000039">
    <property type="protein sequence ID" value="KAJ7206514.1"/>
    <property type="molecule type" value="Genomic_DNA"/>
</dbReference>
<evidence type="ECO:0000313" key="1">
    <source>
        <dbReference type="EMBL" id="KAJ7206514.1"/>
    </source>
</evidence>
<name>A0AAD6V9G3_9AGAR</name>
<reference evidence="1" key="1">
    <citation type="submission" date="2023-03" db="EMBL/GenBank/DDBJ databases">
        <title>Massive genome expansion in bonnet fungi (Mycena s.s.) driven by repeated elements and novel gene families across ecological guilds.</title>
        <authorList>
            <consortium name="Lawrence Berkeley National Laboratory"/>
            <person name="Harder C.B."/>
            <person name="Miyauchi S."/>
            <person name="Viragh M."/>
            <person name="Kuo A."/>
            <person name="Thoen E."/>
            <person name="Andreopoulos B."/>
            <person name="Lu D."/>
            <person name="Skrede I."/>
            <person name="Drula E."/>
            <person name="Henrissat B."/>
            <person name="Morin E."/>
            <person name="Kohler A."/>
            <person name="Barry K."/>
            <person name="LaButti K."/>
            <person name="Morin E."/>
            <person name="Salamov A."/>
            <person name="Lipzen A."/>
            <person name="Mereny Z."/>
            <person name="Hegedus B."/>
            <person name="Baldrian P."/>
            <person name="Stursova M."/>
            <person name="Weitz H."/>
            <person name="Taylor A."/>
            <person name="Grigoriev I.V."/>
            <person name="Nagy L.G."/>
            <person name="Martin F."/>
            <person name="Kauserud H."/>
        </authorList>
    </citation>
    <scope>NUCLEOTIDE SEQUENCE</scope>
    <source>
        <strain evidence="1">9144</strain>
    </source>
</reference>
<evidence type="ECO:0000313" key="2">
    <source>
        <dbReference type="Proteomes" id="UP001219525"/>
    </source>
</evidence>
<accession>A0AAD6V9G3</accession>
<gene>
    <name evidence="1" type="ORF">GGX14DRAFT_121268</name>
</gene>
<comment type="caution">
    <text evidence="1">The sequence shown here is derived from an EMBL/GenBank/DDBJ whole genome shotgun (WGS) entry which is preliminary data.</text>
</comment>
<organism evidence="1 2">
    <name type="scientific">Mycena pura</name>
    <dbReference type="NCBI Taxonomy" id="153505"/>
    <lineage>
        <taxon>Eukaryota</taxon>
        <taxon>Fungi</taxon>
        <taxon>Dikarya</taxon>
        <taxon>Basidiomycota</taxon>
        <taxon>Agaricomycotina</taxon>
        <taxon>Agaricomycetes</taxon>
        <taxon>Agaricomycetidae</taxon>
        <taxon>Agaricales</taxon>
        <taxon>Marasmiineae</taxon>
        <taxon>Mycenaceae</taxon>
        <taxon>Mycena</taxon>
    </lineage>
</organism>
<sequence length="180" mass="19244">MKSFHLQADSRPMVNITQAALAAFSSCILIDFQGFFLTNWANLPPPLVSNIPATVLAPGPNTTAGQVWNITLTGDSLGPFAVQNFTTGMFLGFTQSFLQSFTQAVLQGTQANFNIRPALGIPGAFTITAKFGDAALTSWKAVSPLDHGTVTWEFFTPGFAQQAWSLRNASDPKTSCVLPA</sequence>
<keyword evidence="2" id="KW-1185">Reference proteome</keyword>
<dbReference type="AlphaFoldDB" id="A0AAD6V9G3"/>
<protein>
    <submittedName>
        <fullName evidence="1">Uncharacterized protein</fullName>
    </submittedName>
</protein>
<dbReference type="Proteomes" id="UP001219525">
    <property type="component" value="Unassembled WGS sequence"/>
</dbReference>
<dbReference type="PROSITE" id="PS51257">
    <property type="entry name" value="PROKAR_LIPOPROTEIN"/>
    <property type="match status" value="1"/>
</dbReference>
<proteinExistence type="predicted"/>